<proteinExistence type="predicted"/>
<keyword evidence="2" id="KW-1185">Reference proteome</keyword>
<evidence type="ECO:0000313" key="1">
    <source>
        <dbReference type="EMBL" id="KRX16472.1"/>
    </source>
</evidence>
<accession>A0A0V0RQ33</accession>
<protein>
    <submittedName>
        <fullName evidence="1">Uncharacterized protein</fullName>
    </submittedName>
</protein>
<dbReference type="AlphaFoldDB" id="A0A0V0RQ33"/>
<dbReference type="Proteomes" id="UP000054630">
    <property type="component" value="Unassembled WGS sequence"/>
</dbReference>
<gene>
    <name evidence="1" type="ORF">T07_925</name>
</gene>
<organism evidence="1 2">
    <name type="scientific">Trichinella nelsoni</name>
    <dbReference type="NCBI Taxonomy" id="6336"/>
    <lineage>
        <taxon>Eukaryota</taxon>
        <taxon>Metazoa</taxon>
        <taxon>Ecdysozoa</taxon>
        <taxon>Nematoda</taxon>
        <taxon>Enoplea</taxon>
        <taxon>Dorylaimia</taxon>
        <taxon>Trichinellida</taxon>
        <taxon>Trichinellidae</taxon>
        <taxon>Trichinella</taxon>
    </lineage>
</organism>
<name>A0A0V0RQ33_9BILA</name>
<evidence type="ECO:0000313" key="2">
    <source>
        <dbReference type="Proteomes" id="UP000054630"/>
    </source>
</evidence>
<sequence length="59" mass="6588">MHICKALHSRLIWNCKGYKQVIANGCAVCKWSMGKNYLGQNPHRDAFLPNNLSKLSGGN</sequence>
<dbReference type="EMBL" id="JYDL01000107">
    <property type="protein sequence ID" value="KRX16472.1"/>
    <property type="molecule type" value="Genomic_DNA"/>
</dbReference>
<reference evidence="1 2" key="1">
    <citation type="submission" date="2015-01" db="EMBL/GenBank/DDBJ databases">
        <title>Evolution of Trichinella species and genotypes.</title>
        <authorList>
            <person name="Korhonen P.K."/>
            <person name="Edoardo P."/>
            <person name="Giuseppe L.R."/>
            <person name="Gasser R.B."/>
        </authorList>
    </citation>
    <scope>NUCLEOTIDE SEQUENCE [LARGE SCALE GENOMIC DNA]</scope>
    <source>
        <strain evidence="1">ISS37</strain>
    </source>
</reference>
<dbReference type="OrthoDB" id="10459053at2759"/>
<comment type="caution">
    <text evidence="1">The sequence shown here is derived from an EMBL/GenBank/DDBJ whole genome shotgun (WGS) entry which is preliminary data.</text>
</comment>